<sequence length="411" mass="45848">MNIFQLSIYAMAFGLCVFTALLVWRSSEKNHYFLFFLLVLCAALACDWLMHHPSTPLKGLWLLGVMVGALLVGPCALLLASNLGNPSIADCKTLHIGLVLAGLLLLLPLASAIYWGNSFASPNSQPSKLYAVFIHTTMLLSVGVFCVQTVLVIRACYGVLERRVQQNRILLSELSDPGLNILRMLLVAVGINAIIAIVRVLYCALLEGSYFWLNLAVVSGQLLLVGFLAASYMRQLVVQASNTEHVRRELFVEPHSIEKDIHGEQRVSQDTSREVERGGGGLEKYAKSKVSSDVQNAIWEKLNAAIEMDKLYKRPGLSLRELCDHVTESPHHVSQVINDSDYGNFYHFINRHRVADASRLLQQDNALSILEIAFECGFNSKSSFNAVFKRYIGQTPSQHRQNPQELFYPQV</sequence>
<dbReference type="InterPro" id="IPR018060">
    <property type="entry name" value="HTH_AraC"/>
</dbReference>
<comment type="caution">
    <text evidence="6">The sequence shown here is derived from an EMBL/GenBank/DDBJ whole genome shotgun (WGS) entry which is preliminary data.</text>
</comment>
<evidence type="ECO:0000256" key="4">
    <source>
        <dbReference type="SAM" id="Phobius"/>
    </source>
</evidence>
<dbReference type="PROSITE" id="PS01124">
    <property type="entry name" value="HTH_ARAC_FAMILY_2"/>
    <property type="match status" value="1"/>
</dbReference>
<keyword evidence="2" id="KW-0238">DNA-binding</keyword>
<dbReference type="InterPro" id="IPR018062">
    <property type="entry name" value="HTH_AraC-typ_CS"/>
</dbReference>
<proteinExistence type="predicted"/>
<evidence type="ECO:0000259" key="5">
    <source>
        <dbReference type="PROSITE" id="PS01124"/>
    </source>
</evidence>
<protein>
    <submittedName>
        <fullName evidence="6">Helix-turn-helix domain-containing protein</fullName>
    </submittedName>
</protein>
<dbReference type="InterPro" id="IPR009057">
    <property type="entry name" value="Homeodomain-like_sf"/>
</dbReference>
<name>A0ABU4S0Q7_9GAMM</name>
<dbReference type="Pfam" id="PF12833">
    <property type="entry name" value="HTH_18"/>
    <property type="match status" value="1"/>
</dbReference>
<evidence type="ECO:0000313" key="6">
    <source>
        <dbReference type="EMBL" id="MDX6850750.1"/>
    </source>
</evidence>
<feature type="transmembrane region" description="Helical" evidence="4">
    <location>
        <begin position="6"/>
        <end position="24"/>
    </location>
</feature>
<dbReference type="PANTHER" id="PTHR43280">
    <property type="entry name" value="ARAC-FAMILY TRANSCRIPTIONAL REGULATOR"/>
    <property type="match status" value="1"/>
</dbReference>
<dbReference type="SMART" id="SM00342">
    <property type="entry name" value="HTH_ARAC"/>
    <property type="match status" value="1"/>
</dbReference>
<feature type="transmembrane region" description="Helical" evidence="4">
    <location>
        <begin position="129"/>
        <end position="160"/>
    </location>
</feature>
<feature type="transmembrane region" description="Helical" evidence="4">
    <location>
        <begin position="181"/>
        <end position="202"/>
    </location>
</feature>
<evidence type="ECO:0000256" key="2">
    <source>
        <dbReference type="ARBA" id="ARBA00023125"/>
    </source>
</evidence>
<evidence type="ECO:0000313" key="7">
    <source>
        <dbReference type="Proteomes" id="UP001273505"/>
    </source>
</evidence>
<feature type="transmembrane region" description="Helical" evidence="4">
    <location>
        <begin position="62"/>
        <end position="84"/>
    </location>
</feature>
<accession>A0ABU4S0Q7</accession>
<feature type="transmembrane region" description="Helical" evidence="4">
    <location>
        <begin position="208"/>
        <end position="230"/>
    </location>
</feature>
<dbReference type="PRINTS" id="PR00032">
    <property type="entry name" value="HTHARAC"/>
</dbReference>
<keyword evidence="3" id="KW-0804">Transcription</keyword>
<dbReference type="PANTHER" id="PTHR43280:SF29">
    <property type="entry name" value="ARAC-FAMILY TRANSCRIPTIONAL REGULATOR"/>
    <property type="match status" value="1"/>
</dbReference>
<dbReference type="SUPFAM" id="SSF46689">
    <property type="entry name" value="Homeodomain-like"/>
    <property type="match status" value="1"/>
</dbReference>
<keyword evidence="4" id="KW-0472">Membrane</keyword>
<dbReference type="RefSeq" id="WP_302723373.1">
    <property type="nucleotide sequence ID" value="NZ_JAULRU010000617.1"/>
</dbReference>
<reference evidence="6 7" key="1">
    <citation type="submission" date="2023-11" db="EMBL/GenBank/DDBJ databases">
        <title>Gilvimarinus fulvus sp. nov., isolated from the surface of Kelp.</title>
        <authorList>
            <person name="Sun Y.Y."/>
            <person name="Gong Y."/>
            <person name="Du Z.J."/>
        </authorList>
    </citation>
    <scope>NUCLEOTIDE SEQUENCE [LARGE SCALE GENOMIC DNA]</scope>
    <source>
        <strain evidence="6 7">SDUM040013</strain>
    </source>
</reference>
<dbReference type="PROSITE" id="PS00041">
    <property type="entry name" value="HTH_ARAC_FAMILY_1"/>
    <property type="match status" value="1"/>
</dbReference>
<feature type="domain" description="HTH araC/xylS-type" evidence="5">
    <location>
        <begin position="300"/>
        <end position="402"/>
    </location>
</feature>
<dbReference type="InterPro" id="IPR020449">
    <property type="entry name" value="Tscrpt_reg_AraC-type_HTH"/>
</dbReference>
<keyword evidence="7" id="KW-1185">Reference proteome</keyword>
<evidence type="ECO:0000256" key="3">
    <source>
        <dbReference type="ARBA" id="ARBA00023163"/>
    </source>
</evidence>
<feature type="transmembrane region" description="Helical" evidence="4">
    <location>
        <begin position="96"/>
        <end position="117"/>
    </location>
</feature>
<organism evidence="6 7">
    <name type="scientific">Gilvimarinus gilvus</name>
    <dbReference type="NCBI Taxonomy" id="3058038"/>
    <lineage>
        <taxon>Bacteria</taxon>
        <taxon>Pseudomonadati</taxon>
        <taxon>Pseudomonadota</taxon>
        <taxon>Gammaproteobacteria</taxon>
        <taxon>Cellvibrionales</taxon>
        <taxon>Cellvibrionaceae</taxon>
        <taxon>Gilvimarinus</taxon>
    </lineage>
</organism>
<dbReference type="EMBL" id="JAXAFO010000031">
    <property type="protein sequence ID" value="MDX6850750.1"/>
    <property type="molecule type" value="Genomic_DNA"/>
</dbReference>
<feature type="transmembrane region" description="Helical" evidence="4">
    <location>
        <begin position="31"/>
        <end position="50"/>
    </location>
</feature>
<evidence type="ECO:0000256" key="1">
    <source>
        <dbReference type="ARBA" id="ARBA00023015"/>
    </source>
</evidence>
<keyword evidence="1" id="KW-0805">Transcription regulation</keyword>
<gene>
    <name evidence="6" type="ORF">SCD92_15355</name>
</gene>
<dbReference type="Gene3D" id="1.10.10.60">
    <property type="entry name" value="Homeodomain-like"/>
    <property type="match status" value="1"/>
</dbReference>
<dbReference type="Proteomes" id="UP001273505">
    <property type="component" value="Unassembled WGS sequence"/>
</dbReference>
<keyword evidence="4" id="KW-1133">Transmembrane helix</keyword>
<keyword evidence="4" id="KW-0812">Transmembrane</keyword>